<evidence type="ECO:0000313" key="1">
    <source>
        <dbReference type="EMBL" id="CRK12094.1"/>
    </source>
</evidence>
<evidence type="ECO:0000313" key="2">
    <source>
        <dbReference type="Proteomes" id="UP000044602"/>
    </source>
</evidence>
<name>A0A0G4KQQ4_VERLO</name>
<reference evidence="1 2" key="1">
    <citation type="submission" date="2015-05" db="EMBL/GenBank/DDBJ databases">
        <authorList>
            <person name="Wang D.B."/>
            <person name="Wang M."/>
        </authorList>
    </citation>
    <scope>NUCLEOTIDE SEQUENCE [LARGE SCALE GENOMIC DNA]</scope>
    <source>
        <strain evidence="1">VL1</strain>
    </source>
</reference>
<organism evidence="1 2">
    <name type="scientific">Verticillium longisporum</name>
    <name type="common">Verticillium dahliae var. longisporum</name>
    <dbReference type="NCBI Taxonomy" id="100787"/>
    <lineage>
        <taxon>Eukaryota</taxon>
        <taxon>Fungi</taxon>
        <taxon>Dikarya</taxon>
        <taxon>Ascomycota</taxon>
        <taxon>Pezizomycotina</taxon>
        <taxon>Sordariomycetes</taxon>
        <taxon>Hypocreomycetidae</taxon>
        <taxon>Glomerellales</taxon>
        <taxon>Plectosphaerellaceae</taxon>
        <taxon>Verticillium</taxon>
    </lineage>
</organism>
<gene>
    <name evidence="1" type="ORF">BN1708_017138</name>
</gene>
<dbReference type="EMBL" id="CVQH01003348">
    <property type="protein sequence ID" value="CRK12094.1"/>
    <property type="molecule type" value="Genomic_DNA"/>
</dbReference>
<accession>A0A0G4KQQ4</accession>
<dbReference type="STRING" id="100787.A0A0G4KQQ4"/>
<proteinExistence type="predicted"/>
<sequence length="73" mass="8204">MANSTWEGIKGPWVQFYDIVRTTVRDRSMVGLQGKVLSPISQARREARKKIATLKKLREMTSTGLGILVDEAL</sequence>
<feature type="non-terminal residue" evidence="1">
    <location>
        <position position="73"/>
    </location>
</feature>
<keyword evidence="2" id="KW-1185">Reference proteome</keyword>
<dbReference type="Proteomes" id="UP000044602">
    <property type="component" value="Unassembled WGS sequence"/>
</dbReference>
<protein>
    <submittedName>
        <fullName evidence="1">Uncharacterized protein</fullName>
    </submittedName>
</protein>
<dbReference type="AlphaFoldDB" id="A0A0G4KQQ4"/>